<feature type="compositionally biased region" description="Low complexity" evidence="1">
    <location>
        <begin position="139"/>
        <end position="169"/>
    </location>
</feature>
<comment type="caution">
    <text evidence="2">The sequence shown here is derived from an EMBL/GenBank/DDBJ whole genome shotgun (WGS) entry which is preliminary data.</text>
</comment>
<evidence type="ECO:0000256" key="1">
    <source>
        <dbReference type="SAM" id="MobiDB-lite"/>
    </source>
</evidence>
<dbReference type="AlphaFoldDB" id="A0A9P8HSF7"/>
<evidence type="ECO:0000313" key="2">
    <source>
        <dbReference type="EMBL" id="KAH0533038.1"/>
    </source>
</evidence>
<dbReference type="Proteomes" id="UP000826573">
    <property type="component" value="Unassembled WGS sequence"/>
</dbReference>
<feature type="region of interest" description="Disordered" evidence="1">
    <location>
        <begin position="124"/>
        <end position="204"/>
    </location>
</feature>
<feature type="compositionally biased region" description="Basic and acidic residues" evidence="1">
    <location>
        <begin position="60"/>
        <end position="82"/>
    </location>
</feature>
<gene>
    <name evidence="2" type="ORF">TsFJ059_001656</name>
</gene>
<evidence type="ECO:0000313" key="3">
    <source>
        <dbReference type="Proteomes" id="UP000826573"/>
    </source>
</evidence>
<proteinExistence type="predicted"/>
<feature type="compositionally biased region" description="Pro residues" evidence="1">
    <location>
        <begin position="129"/>
        <end position="138"/>
    </location>
</feature>
<feature type="compositionally biased region" description="Basic and acidic residues" evidence="1">
    <location>
        <begin position="9"/>
        <end position="53"/>
    </location>
</feature>
<name>A0A9P8HSF7_9HYPO</name>
<feature type="compositionally biased region" description="Basic and acidic residues" evidence="1">
    <location>
        <begin position="170"/>
        <end position="179"/>
    </location>
</feature>
<feature type="region of interest" description="Disordered" evidence="1">
    <location>
        <begin position="1"/>
        <end position="83"/>
    </location>
</feature>
<organism evidence="2 3">
    <name type="scientific">Trichoderma semiorbis</name>
    <dbReference type="NCBI Taxonomy" id="1491008"/>
    <lineage>
        <taxon>Eukaryota</taxon>
        <taxon>Fungi</taxon>
        <taxon>Dikarya</taxon>
        <taxon>Ascomycota</taxon>
        <taxon>Pezizomycotina</taxon>
        <taxon>Sordariomycetes</taxon>
        <taxon>Hypocreomycetidae</taxon>
        <taxon>Hypocreales</taxon>
        <taxon>Hypocreaceae</taxon>
        <taxon>Trichoderma</taxon>
    </lineage>
</organism>
<sequence>MNDSRRSRRPDSRQMWDDSDRRDRNPPRDRERERGWDNRDRERDRGRGGDRRGYRSRSRERRDNQRDRSMSPDKHRRDRGETEIEAAETVAQDGMEIGGIALVGRTIGMIAMTNDQRSIATTVAAHHPLPTPPCPPAPIQKTAPANPSPTSKSNPTSAAPHPLAATAAAEETHHPRQSEWSRTNTTTTSRSKAKTTTTWPPCKP</sequence>
<keyword evidence="3" id="KW-1185">Reference proteome</keyword>
<feature type="compositionally biased region" description="Low complexity" evidence="1">
    <location>
        <begin position="181"/>
        <end position="198"/>
    </location>
</feature>
<reference evidence="2 3" key="1">
    <citation type="submission" date="2021-08" db="EMBL/GenBank/DDBJ databases">
        <title>The highly contiguous genome resource for Trichoderma semiorbis FJ059, a fungal antagonistic to plant pathogens.</title>
        <authorList>
            <person name="Liu T."/>
        </authorList>
    </citation>
    <scope>NUCLEOTIDE SEQUENCE [LARGE SCALE GENOMIC DNA]</scope>
    <source>
        <strain evidence="2 3">FJ059</strain>
    </source>
</reference>
<dbReference type="EMBL" id="JAIMJC010000001">
    <property type="protein sequence ID" value="KAH0533038.1"/>
    <property type="molecule type" value="Genomic_DNA"/>
</dbReference>
<protein>
    <submittedName>
        <fullName evidence="2">Uncharacterized protein</fullName>
    </submittedName>
</protein>
<accession>A0A9P8HSF7</accession>